<keyword evidence="3 5" id="KW-0238">DNA-binding</keyword>
<comment type="caution">
    <text evidence="7">The sequence shown here is derived from an EMBL/GenBank/DDBJ whole genome shotgun (WGS) entry which is preliminary data.</text>
</comment>
<dbReference type="PANTHER" id="PTHR30055">
    <property type="entry name" value="HTH-TYPE TRANSCRIPTIONAL REGULATOR RUTR"/>
    <property type="match status" value="1"/>
</dbReference>
<dbReference type="OrthoDB" id="9816296at2"/>
<dbReference type="InterPro" id="IPR001647">
    <property type="entry name" value="HTH_TetR"/>
</dbReference>
<dbReference type="SUPFAM" id="SSF46689">
    <property type="entry name" value="Homeodomain-like"/>
    <property type="match status" value="1"/>
</dbReference>
<dbReference type="PRINTS" id="PR00455">
    <property type="entry name" value="HTHTETR"/>
</dbReference>
<protein>
    <submittedName>
        <fullName evidence="7">TetR family transcriptional regulator</fullName>
    </submittedName>
</protein>
<dbReference type="Proteomes" id="UP000293852">
    <property type="component" value="Unassembled WGS sequence"/>
</dbReference>
<dbReference type="EMBL" id="SGWX01000001">
    <property type="protein sequence ID" value="RZS61876.1"/>
    <property type="molecule type" value="Genomic_DNA"/>
</dbReference>
<dbReference type="RefSeq" id="WP_130414908.1">
    <property type="nucleotide sequence ID" value="NZ_SGWX01000001.1"/>
</dbReference>
<dbReference type="AlphaFoldDB" id="A0A4Q7M1Z3"/>
<dbReference type="InterPro" id="IPR036271">
    <property type="entry name" value="Tet_transcr_reg_TetR-rel_C_sf"/>
</dbReference>
<keyword evidence="8" id="KW-1185">Reference proteome</keyword>
<feature type="DNA-binding region" description="H-T-H motif" evidence="5">
    <location>
        <begin position="31"/>
        <end position="50"/>
    </location>
</feature>
<gene>
    <name evidence="7" type="ORF">EV386_2189</name>
</gene>
<evidence type="ECO:0000256" key="1">
    <source>
        <dbReference type="ARBA" id="ARBA00022491"/>
    </source>
</evidence>
<proteinExistence type="predicted"/>
<evidence type="ECO:0000313" key="8">
    <source>
        <dbReference type="Proteomes" id="UP000293852"/>
    </source>
</evidence>
<dbReference type="GO" id="GO:0003700">
    <property type="term" value="F:DNA-binding transcription factor activity"/>
    <property type="evidence" value="ECO:0007669"/>
    <property type="project" value="TreeGrafter"/>
</dbReference>
<evidence type="ECO:0000256" key="3">
    <source>
        <dbReference type="ARBA" id="ARBA00023125"/>
    </source>
</evidence>
<feature type="domain" description="HTH tetR-type" evidence="6">
    <location>
        <begin position="8"/>
        <end position="68"/>
    </location>
</feature>
<dbReference type="InterPro" id="IPR009057">
    <property type="entry name" value="Homeodomain-like_sf"/>
</dbReference>
<sequence>MPKIIDHDERRREIVAVARRLILRGGFHAATMRSIAAEAGFANGALKHYFASKEAIVVATFESIIGEMTAAMRAPDSPDEVDPLHRFLHVPLPATAQQVATGRVLLALWEYAMTNAEVAQVYGRFLDFWRGSCVERLQSARAVGDITADPPYDVVVDEYMTVVIGAVIVNLMHPHGERVERYHAYVDALLTRLR</sequence>
<evidence type="ECO:0000256" key="2">
    <source>
        <dbReference type="ARBA" id="ARBA00023015"/>
    </source>
</evidence>
<organism evidence="7 8">
    <name type="scientific">Xylanimonas ulmi</name>
    <dbReference type="NCBI Taxonomy" id="228973"/>
    <lineage>
        <taxon>Bacteria</taxon>
        <taxon>Bacillati</taxon>
        <taxon>Actinomycetota</taxon>
        <taxon>Actinomycetes</taxon>
        <taxon>Micrococcales</taxon>
        <taxon>Promicromonosporaceae</taxon>
        <taxon>Xylanimonas</taxon>
    </lineage>
</organism>
<dbReference type="GO" id="GO:0000976">
    <property type="term" value="F:transcription cis-regulatory region binding"/>
    <property type="evidence" value="ECO:0007669"/>
    <property type="project" value="TreeGrafter"/>
</dbReference>
<dbReference type="PROSITE" id="PS50977">
    <property type="entry name" value="HTH_TETR_2"/>
    <property type="match status" value="1"/>
</dbReference>
<keyword evidence="2" id="KW-0805">Transcription regulation</keyword>
<evidence type="ECO:0000256" key="5">
    <source>
        <dbReference type="PROSITE-ProRule" id="PRU00335"/>
    </source>
</evidence>
<dbReference type="InterPro" id="IPR039538">
    <property type="entry name" value="BetI_C"/>
</dbReference>
<dbReference type="Gene3D" id="1.10.357.10">
    <property type="entry name" value="Tetracycline Repressor, domain 2"/>
    <property type="match status" value="1"/>
</dbReference>
<keyword evidence="4" id="KW-0804">Transcription</keyword>
<reference evidence="7 8" key="1">
    <citation type="submission" date="2019-02" db="EMBL/GenBank/DDBJ databases">
        <title>Sequencing the genomes of 1000 actinobacteria strains.</title>
        <authorList>
            <person name="Klenk H.-P."/>
        </authorList>
    </citation>
    <scope>NUCLEOTIDE SEQUENCE [LARGE SCALE GENOMIC DNA]</scope>
    <source>
        <strain evidence="7 8">DSM 16932</strain>
    </source>
</reference>
<dbReference type="Pfam" id="PF13977">
    <property type="entry name" value="TetR_C_6"/>
    <property type="match status" value="1"/>
</dbReference>
<dbReference type="Pfam" id="PF00440">
    <property type="entry name" value="TetR_N"/>
    <property type="match status" value="1"/>
</dbReference>
<accession>A0A4Q7M1Z3</accession>
<evidence type="ECO:0000256" key="4">
    <source>
        <dbReference type="ARBA" id="ARBA00023163"/>
    </source>
</evidence>
<dbReference type="PANTHER" id="PTHR30055:SF234">
    <property type="entry name" value="HTH-TYPE TRANSCRIPTIONAL REGULATOR BETI"/>
    <property type="match status" value="1"/>
</dbReference>
<keyword evidence="1" id="KW-0678">Repressor</keyword>
<evidence type="ECO:0000259" key="6">
    <source>
        <dbReference type="PROSITE" id="PS50977"/>
    </source>
</evidence>
<dbReference type="InterPro" id="IPR050109">
    <property type="entry name" value="HTH-type_TetR-like_transc_reg"/>
</dbReference>
<name>A0A4Q7M1Z3_9MICO</name>
<dbReference type="SUPFAM" id="SSF48498">
    <property type="entry name" value="Tetracyclin repressor-like, C-terminal domain"/>
    <property type="match status" value="1"/>
</dbReference>
<evidence type="ECO:0000313" key="7">
    <source>
        <dbReference type="EMBL" id="RZS61876.1"/>
    </source>
</evidence>